<dbReference type="GeneID" id="70134736"/>
<comment type="caution">
    <text evidence="2">The sequence shown here is derived from an EMBL/GenBank/DDBJ whole genome shotgun (WGS) entry which is preliminary data.</text>
</comment>
<dbReference type="Proteomes" id="UP000758603">
    <property type="component" value="Unassembled WGS sequence"/>
</dbReference>
<evidence type="ECO:0000313" key="3">
    <source>
        <dbReference type="Proteomes" id="UP000758603"/>
    </source>
</evidence>
<protein>
    <submittedName>
        <fullName evidence="2">Uncharacterized protein</fullName>
    </submittedName>
</protein>
<feature type="compositionally biased region" description="Low complexity" evidence="1">
    <location>
        <begin position="136"/>
        <end position="147"/>
    </location>
</feature>
<accession>A0A9P8UV66</accession>
<sequence>MTGKGAADTEPTVQGMIHDNLAKAEREAKIRREVIKTLARSLDSFIDSFSAPNKGDHKKVARDFARTLGQHLNVAVFAESGGNLTAPIRPWSTLRSEDSGAPLQSVTTGTSYAAAANRGGLVAQSDLQGKQGDQDPSPADTTPSEETSSSEDVDMKSGGIEAAKALSAPTPAGTTVMPPAGPKFIRHKANTEDRIRKPERKQLETRTPSQAARALIQRQQDLRNYEHLDESS</sequence>
<keyword evidence="3" id="KW-1185">Reference proteome</keyword>
<dbReference type="OrthoDB" id="10609467at2759"/>
<dbReference type="AlphaFoldDB" id="A0A9P8UV66"/>
<evidence type="ECO:0000313" key="2">
    <source>
        <dbReference type="EMBL" id="KAH6658605.1"/>
    </source>
</evidence>
<reference evidence="2" key="1">
    <citation type="journal article" date="2021" name="Nat. Commun.">
        <title>Genetic determinants of endophytism in the Arabidopsis root mycobiome.</title>
        <authorList>
            <person name="Mesny F."/>
            <person name="Miyauchi S."/>
            <person name="Thiergart T."/>
            <person name="Pickel B."/>
            <person name="Atanasova L."/>
            <person name="Karlsson M."/>
            <person name="Huettel B."/>
            <person name="Barry K.W."/>
            <person name="Haridas S."/>
            <person name="Chen C."/>
            <person name="Bauer D."/>
            <person name="Andreopoulos W."/>
            <person name="Pangilinan J."/>
            <person name="LaButti K."/>
            <person name="Riley R."/>
            <person name="Lipzen A."/>
            <person name="Clum A."/>
            <person name="Drula E."/>
            <person name="Henrissat B."/>
            <person name="Kohler A."/>
            <person name="Grigoriev I.V."/>
            <person name="Martin F.M."/>
            <person name="Hacquard S."/>
        </authorList>
    </citation>
    <scope>NUCLEOTIDE SEQUENCE</scope>
    <source>
        <strain evidence="2">MPI-SDFR-AT-0073</strain>
    </source>
</reference>
<feature type="compositionally biased region" description="Basic and acidic residues" evidence="1">
    <location>
        <begin position="189"/>
        <end position="204"/>
    </location>
</feature>
<feature type="region of interest" description="Disordered" evidence="1">
    <location>
        <begin position="125"/>
        <end position="212"/>
    </location>
</feature>
<dbReference type="RefSeq" id="XP_045962839.1">
    <property type="nucleotide sequence ID" value="XM_046105845.1"/>
</dbReference>
<name>A0A9P8UV66_9PEZI</name>
<gene>
    <name evidence="2" type="ORF">BKA67DRAFT_644388</name>
</gene>
<evidence type="ECO:0000256" key="1">
    <source>
        <dbReference type="SAM" id="MobiDB-lite"/>
    </source>
</evidence>
<dbReference type="EMBL" id="JAGPXC010000002">
    <property type="protein sequence ID" value="KAH6658605.1"/>
    <property type="molecule type" value="Genomic_DNA"/>
</dbReference>
<proteinExistence type="predicted"/>
<organism evidence="2 3">
    <name type="scientific">Truncatella angustata</name>
    <dbReference type="NCBI Taxonomy" id="152316"/>
    <lineage>
        <taxon>Eukaryota</taxon>
        <taxon>Fungi</taxon>
        <taxon>Dikarya</taxon>
        <taxon>Ascomycota</taxon>
        <taxon>Pezizomycotina</taxon>
        <taxon>Sordariomycetes</taxon>
        <taxon>Xylariomycetidae</taxon>
        <taxon>Amphisphaeriales</taxon>
        <taxon>Sporocadaceae</taxon>
        <taxon>Truncatella</taxon>
    </lineage>
</organism>